<evidence type="ECO:0000259" key="1">
    <source>
        <dbReference type="SMART" id="SM00903"/>
    </source>
</evidence>
<evidence type="ECO:0000313" key="2">
    <source>
        <dbReference type="EMBL" id="GLQ34907.1"/>
    </source>
</evidence>
<organism evidence="2 3">
    <name type="scientific">Amylibacter marinus</name>
    <dbReference type="NCBI Taxonomy" id="1475483"/>
    <lineage>
        <taxon>Bacteria</taxon>
        <taxon>Pseudomonadati</taxon>
        <taxon>Pseudomonadota</taxon>
        <taxon>Alphaproteobacteria</taxon>
        <taxon>Rhodobacterales</taxon>
        <taxon>Paracoccaceae</taxon>
        <taxon>Amylibacter</taxon>
    </lineage>
</organism>
<dbReference type="SMART" id="SM00903">
    <property type="entry name" value="Flavin_Reduct"/>
    <property type="match status" value="1"/>
</dbReference>
<comment type="caution">
    <text evidence="2">The sequence shown here is derived from an EMBL/GenBank/DDBJ whole genome shotgun (WGS) entry which is preliminary data.</text>
</comment>
<name>A0ABQ5VUP6_9RHOB</name>
<dbReference type="Proteomes" id="UP001156694">
    <property type="component" value="Unassembled WGS sequence"/>
</dbReference>
<dbReference type="PANTHER" id="PTHR43812">
    <property type="entry name" value="BLR2425 PROTEIN"/>
    <property type="match status" value="1"/>
</dbReference>
<dbReference type="EMBL" id="BSNN01000002">
    <property type="protein sequence ID" value="GLQ34907.1"/>
    <property type="molecule type" value="Genomic_DNA"/>
</dbReference>
<dbReference type="RefSeq" id="WP_284376984.1">
    <property type="nucleotide sequence ID" value="NZ_BSNN01000002.1"/>
</dbReference>
<dbReference type="InterPro" id="IPR002563">
    <property type="entry name" value="Flavin_Rdtase-like_dom"/>
</dbReference>
<dbReference type="PANTHER" id="PTHR43812:SF2">
    <property type="entry name" value="FLAVIN REDUCTASE LIKE DOMAIN-CONTAINING PROTEIN"/>
    <property type="match status" value="1"/>
</dbReference>
<dbReference type="Pfam" id="PF01613">
    <property type="entry name" value="Flavin_Reduct"/>
    <property type="match status" value="1"/>
</dbReference>
<dbReference type="SUPFAM" id="SSF50475">
    <property type="entry name" value="FMN-binding split barrel"/>
    <property type="match status" value="1"/>
</dbReference>
<evidence type="ECO:0000313" key="3">
    <source>
        <dbReference type="Proteomes" id="UP001156694"/>
    </source>
</evidence>
<dbReference type="Gene3D" id="2.30.110.10">
    <property type="entry name" value="Electron Transport, Fmn-binding Protein, Chain A"/>
    <property type="match status" value="1"/>
</dbReference>
<protein>
    <submittedName>
        <fullName evidence="2">Flavin reductase</fullName>
    </submittedName>
</protein>
<keyword evidence="3" id="KW-1185">Reference proteome</keyword>
<reference evidence="3" key="1">
    <citation type="journal article" date="2019" name="Int. J. Syst. Evol. Microbiol.">
        <title>The Global Catalogue of Microorganisms (GCM) 10K type strain sequencing project: providing services to taxonomists for standard genome sequencing and annotation.</title>
        <authorList>
            <consortium name="The Broad Institute Genomics Platform"/>
            <consortium name="The Broad Institute Genome Sequencing Center for Infectious Disease"/>
            <person name="Wu L."/>
            <person name="Ma J."/>
        </authorList>
    </citation>
    <scope>NUCLEOTIDE SEQUENCE [LARGE SCALE GENOMIC DNA]</scope>
    <source>
        <strain evidence="3">NBRC 110140</strain>
    </source>
</reference>
<feature type="domain" description="Flavin reductase like" evidence="1">
    <location>
        <begin position="18"/>
        <end position="166"/>
    </location>
</feature>
<gene>
    <name evidence="2" type="ORF">GCM10007939_11900</name>
</gene>
<proteinExistence type="predicted"/>
<dbReference type="InterPro" id="IPR012349">
    <property type="entry name" value="Split_barrel_FMN-bd"/>
</dbReference>
<accession>A0ABQ5VUP6</accession>
<sequence>MFYKPENGHGLPHDPFKAIVAPRPIAWVSTRDAQGRDNLAPYSFFNGISDTPPIVGFSSGAAKLDGTAPKDSARNIHETGVFCISIVPEHLQDAMNISSGNYPADQDEFALAGLEKSQAQTIDAAYVTDAPATLECRLFQAVPLPGGYEWIMGMVTAVHIQDRYLVDGLLDVTLYRPLARLGYRDYAAVGEIFQLTRPST</sequence>